<proteinExistence type="predicted"/>
<dbReference type="EMBL" id="PKSM01000107">
    <property type="protein sequence ID" value="POW11935.1"/>
    <property type="molecule type" value="Genomic_DNA"/>
</dbReference>
<keyword evidence="3" id="KW-1185">Reference proteome</keyword>
<dbReference type="AlphaFoldDB" id="A0A2S4VQW5"/>
<accession>A0A2S4VQW5</accession>
<organism evidence="2 3">
    <name type="scientific">Puccinia striiformis</name>
    <dbReference type="NCBI Taxonomy" id="27350"/>
    <lineage>
        <taxon>Eukaryota</taxon>
        <taxon>Fungi</taxon>
        <taxon>Dikarya</taxon>
        <taxon>Basidiomycota</taxon>
        <taxon>Pucciniomycotina</taxon>
        <taxon>Pucciniomycetes</taxon>
        <taxon>Pucciniales</taxon>
        <taxon>Pucciniaceae</taxon>
        <taxon>Puccinia</taxon>
    </lineage>
</organism>
<reference evidence="3" key="3">
    <citation type="journal article" date="2018" name="Mol. Plant Microbe Interact.">
        <title>Genome sequence resources for the wheat stripe rust pathogen (Puccinia striiformis f. sp. tritici) and the barley stripe rust pathogen (Puccinia striiformis f. sp. hordei).</title>
        <authorList>
            <person name="Xia C."/>
            <person name="Wang M."/>
            <person name="Yin C."/>
            <person name="Cornejo O.E."/>
            <person name="Hulbert S.H."/>
            <person name="Chen X."/>
        </authorList>
    </citation>
    <scope>NUCLEOTIDE SEQUENCE [LARGE SCALE GENOMIC DNA]</scope>
    <source>
        <strain evidence="3">93TX-2</strain>
    </source>
</reference>
<gene>
    <name evidence="2" type="ORF">PSHT_08266</name>
</gene>
<evidence type="ECO:0000256" key="1">
    <source>
        <dbReference type="SAM" id="MobiDB-lite"/>
    </source>
</evidence>
<evidence type="ECO:0000313" key="3">
    <source>
        <dbReference type="Proteomes" id="UP000238274"/>
    </source>
</evidence>
<reference evidence="3" key="2">
    <citation type="journal article" date="2018" name="BMC Genomics">
        <title>Genomic insights into host adaptation between the wheat stripe rust pathogen (Puccinia striiformis f. sp. tritici) and the barley stripe rust pathogen (Puccinia striiformis f. sp. hordei).</title>
        <authorList>
            <person name="Xia C."/>
            <person name="Wang M."/>
            <person name="Yin C."/>
            <person name="Cornejo O.E."/>
            <person name="Hulbert S.H."/>
            <person name="Chen X."/>
        </authorList>
    </citation>
    <scope>NUCLEOTIDE SEQUENCE [LARGE SCALE GENOMIC DNA]</scope>
    <source>
        <strain evidence="3">93TX-2</strain>
    </source>
</reference>
<reference evidence="2 3" key="1">
    <citation type="submission" date="2017-12" db="EMBL/GenBank/DDBJ databases">
        <title>Gene loss provides genomic basis for host adaptation in cereal stripe rust fungi.</title>
        <authorList>
            <person name="Xia C."/>
        </authorList>
    </citation>
    <scope>NUCLEOTIDE SEQUENCE [LARGE SCALE GENOMIC DNA]</scope>
    <source>
        <strain evidence="2 3">93TX-2</strain>
    </source>
</reference>
<comment type="caution">
    <text evidence="2">The sequence shown here is derived from an EMBL/GenBank/DDBJ whole genome shotgun (WGS) entry which is preliminary data.</text>
</comment>
<name>A0A2S4VQW5_9BASI</name>
<dbReference type="Proteomes" id="UP000238274">
    <property type="component" value="Unassembled WGS sequence"/>
</dbReference>
<protein>
    <submittedName>
        <fullName evidence="2">Uncharacterized protein</fullName>
    </submittedName>
</protein>
<feature type="region of interest" description="Disordered" evidence="1">
    <location>
        <begin position="52"/>
        <end position="77"/>
    </location>
</feature>
<evidence type="ECO:0000313" key="2">
    <source>
        <dbReference type="EMBL" id="POW11935.1"/>
    </source>
</evidence>
<feature type="compositionally biased region" description="Basic and acidic residues" evidence="1">
    <location>
        <begin position="58"/>
        <end position="77"/>
    </location>
</feature>
<dbReference type="VEuPathDB" id="FungiDB:PSHT_08266"/>
<sequence length="77" mass="9034">MLSCQRISQQLIRFPMLSTLRKKNKLQNVLACVSPTLIKYHIIEINNGRKITSGQQDPIERGEKIEKRQKIEQDQQE</sequence>